<gene>
    <name evidence="3" type="ORF">SAMN02910343_01168</name>
</gene>
<proteinExistence type="predicted"/>
<dbReference type="STRING" id="209880.SAMN02910343_01168"/>
<keyword evidence="1" id="KW-0732">Signal</keyword>
<reference evidence="3 4" key="1">
    <citation type="submission" date="2016-10" db="EMBL/GenBank/DDBJ databases">
        <authorList>
            <person name="de Groot N.N."/>
        </authorList>
    </citation>
    <scope>NUCLEOTIDE SEQUENCE [LARGE SCALE GENOMIC DNA]</scope>
    <source>
        <strain evidence="3 4">DSM 15230</strain>
    </source>
</reference>
<dbReference type="AlphaFoldDB" id="A0A1G5W6S2"/>
<dbReference type="SUPFAM" id="SSF51230">
    <property type="entry name" value="Single hybrid motif"/>
    <property type="match status" value="1"/>
</dbReference>
<dbReference type="GeneID" id="87756184"/>
<dbReference type="InterPro" id="IPR000089">
    <property type="entry name" value="Biotin_lipoyl"/>
</dbReference>
<protein>
    <submittedName>
        <fullName evidence="3">Biotin-requiring enzyme</fullName>
    </submittedName>
</protein>
<dbReference type="Proteomes" id="UP000199689">
    <property type="component" value="Unassembled WGS sequence"/>
</dbReference>
<dbReference type="EMBL" id="FMXA01000014">
    <property type="protein sequence ID" value="SDA53702.1"/>
    <property type="molecule type" value="Genomic_DNA"/>
</dbReference>
<feature type="signal peptide" evidence="1">
    <location>
        <begin position="1"/>
        <end position="23"/>
    </location>
</feature>
<accession>A0A1G5W6S2</accession>
<name>A0A1G5W6S2_9FIRM</name>
<evidence type="ECO:0000313" key="4">
    <source>
        <dbReference type="Proteomes" id="UP000199689"/>
    </source>
</evidence>
<dbReference type="OrthoDB" id="1634581at2"/>
<evidence type="ECO:0000259" key="2">
    <source>
        <dbReference type="Pfam" id="PF00364"/>
    </source>
</evidence>
<dbReference type="Gene3D" id="2.40.50.100">
    <property type="match status" value="1"/>
</dbReference>
<feature type="domain" description="Lipoyl-binding" evidence="2">
    <location>
        <begin position="32"/>
        <end position="94"/>
    </location>
</feature>
<dbReference type="InterPro" id="IPR011053">
    <property type="entry name" value="Single_hybrid_motif"/>
</dbReference>
<feature type="chain" id="PRO_5011648867" evidence="1">
    <location>
        <begin position="24"/>
        <end position="96"/>
    </location>
</feature>
<organism evidence="3 4">
    <name type="scientific">Allisonella histaminiformans</name>
    <dbReference type="NCBI Taxonomy" id="209880"/>
    <lineage>
        <taxon>Bacteria</taxon>
        <taxon>Bacillati</taxon>
        <taxon>Bacillota</taxon>
        <taxon>Negativicutes</taxon>
        <taxon>Veillonellales</taxon>
        <taxon>Veillonellaceae</taxon>
        <taxon>Allisonella</taxon>
    </lineage>
</organism>
<sequence length="96" mass="9759">MKTRYKIMAAAALLAGAISFAYASGPVVQTSMLSGTTVSVVAPGTKVKEGDVLVMVDSLVGPVPAARATADGTVKEVNVTKGQKIVQNQQVAVIAD</sequence>
<evidence type="ECO:0000256" key="1">
    <source>
        <dbReference type="SAM" id="SignalP"/>
    </source>
</evidence>
<evidence type="ECO:0000313" key="3">
    <source>
        <dbReference type="EMBL" id="SDA53702.1"/>
    </source>
</evidence>
<dbReference type="RefSeq" id="WP_091364756.1">
    <property type="nucleotide sequence ID" value="NZ_FMXA01000014.1"/>
</dbReference>
<keyword evidence="4" id="KW-1185">Reference proteome</keyword>
<dbReference type="Pfam" id="PF00364">
    <property type="entry name" value="Biotin_lipoyl"/>
    <property type="match status" value="1"/>
</dbReference>